<keyword evidence="3" id="KW-1185">Reference proteome</keyword>
<proteinExistence type="predicted"/>
<evidence type="ECO:0000313" key="2">
    <source>
        <dbReference type="EMBL" id="CCH57720.1"/>
    </source>
</evidence>
<dbReference type="RefSeq" id="YP_006383762.1">
    <property type="nucleotide sequence ID" value="NC_017984.1"/>
</dbReference>
<evidence type="ECO:0000313" key="3">
    <source>
        <dbReference type="Proteomes" id="UP000002880"/>
    </source>
</evidence>
<name>I2GUB9_9CAUD</name>
<feature type="transmembrane region" description="Helical" evidence="1">
    <location>
        <begin position="24"/>
        <end position="48"/>
    </location>
</feature>
<keyword evidence="1" id="KW-1133">Transmembrane helix</keyword>
<dbReference type="KEGG" id="vg:12978999"/>
<dbReference type="EMBL" id="HE806280">
    <property type="protein sequence ID" value="CCH57720.1"/>
    <property type="molecule type" value="Genomic_DNA"/>
</dbReference>
<keyword evidence="1" id="KW-0472">Membrane</keyword>
<sequence>MKIDGKYDSYIVYSEKGYKNRIRLSICIGVYWLWCLFWFLIAIFKIAILHNYSSGLWTGVVNLICLFVATLLIEDLINEH</sequence>
<dbReference type="OrthoDB" id="19538at10239"/>
<organism evidence="2 3">
    <name type="scientific">Acinetobacter phage AP22</name>
    <dbReference type="NCBI Taxonomy" id="1187128"/>
    <lineage>
        <taxon>Viruses</taxon>
        <taxon>Duplodnaviria</taxon>
        <taxon>Heunggongvirae</taxon>
        <taxon>Uroviricota</taxon>
        <taxon>Caudoviricetes</taxon>
        <taxon>Obolenskvirus</taxon>
        <taxon>Obolenskvirus AP22</taxon>
    </lineage>
</organism>
<feature type="transmembrane region" description="Helical" evidence="1">
    <location>
        <begin position="54"/>
        <end position="73"/>
    </location>
</feature>
<protein>
    <submittedName>
        <fullName evidence="2">Uncharacterized protein</fullName>
    </submittedName>
</protein>
<dbReference type="Proteomes" id="UP000002880">
    <property type="component" value="Segment"/>
</dbReference>
<keyword evidence="1" id="KW-0812">Transmembrane</keyword>
<accession>I2GUB9</accession>
<reference evidence="2 3" key="1">
    <citation type="submission" date="2012-05" db="EMBL/GenBank/DDBJ databases">
        <title>The genome sequence of bacteriophage AP22 lytic for Acinetobacter baumannii.</title>
        <authorList>
            <person name="Volozhantsev N.V."/>
            <person name="Popova A.V."/>
            <person name="Bogun A.G."/>
        </authorList>
    </citation>
    <scope>NUCLEOTIDE SEQUENCE [LARGE SCALE GENOMIC DNA]</scope>
</reference>
<dbReference type="GeneID" id="12978999"/>
<reference evidence="2 3" key="2">
    <citation type="submission" date="2012-05" db="EMBL/GenBank/DDBJ databases">
        <authorList>
            <person name="Volozhantsev N."/>
        </authorList>
    </citation>
    <scope>NUCLEOTIDE SEQUENCE [LARGE SCALE GENOMIC DNA]</scope>
</reference>
<evidence type="ECO:0000256" key="1">
    <source>
        <dbReference type="SAM" id="Phobius"/>
    </source>
</evidence>